<organism evidence="5 6">
    <name type="scientific">Durusdinium trenchii</name>
    <dbReference type="NCBI Taxonomy" id="1381693"/>
    <lineage>
        <taxon>Eukaryota</taxon>
        <taxon>Sar</taxon>
        <taxon>Alveolata</taxon>
        <taxon>Dinophyceae</taxon>
        <taxon>Suessiales</taxon>
        <taxon>Symbiodiniaceae</taxon>
        <taxon>Durusdinium</taxon>
    </lineage>
</organism>
<comment type="subcellular location">
    <subcellularLocation>
        <location evidence="1">Nucleus</location>
    </subcellularLocation>
</comment>
<sequence>MLAPQAKRILPFPEVEHLTDLARGLSLVPPSQKEQLANECLDPQFVAALRQAFHTAEDSGKETELLMLFRIAKGVFMLGNHNLTKRYLRQDMFEDTMGMLEYDEGVPPEKRVPHRQVLKVAVRFKQVLSFQDAEMLKLVHLNYRLQYVKDYVLARWLDDAAFASLTQLVIFNNTSLLDYLRQSDPLIQQLFDGLRNKDTQSLLFLQDACRLAKTMPQSERKLLYDKMMQNRLFSVLLQFLSEESEPKDSTEGPVPRHLAMEVLVQSTLSDAGHLRRFLLGGGQEEGSVLLGHLICLLLADPDHGVQSQVADILQLVMDPTQVAQKSRAHFLDALYEHGVVDFIAKPLIDIAESFNVGGQLQQLCDGDDPLQGWSEDCPRLSPSGAYAVQAICELLAFAVMSHGQRPERLIKEQNLACKAVFVAAATGQRYLQLAPIRLVKAMVKAQDHIYLYHMNDTGLFGLLLKTVEQSLRPPALGGGLLASATSDLLEIIRLQNAKPLVNDLCSKYEGTLRALTPVVKVADGLLERYWANKAEAARAPGRQLRRTLPFSAEEAEGASIDDADVGPRAPSHTAGEDVLAGKDFSEIFGAEAESDSSDSSDSTVSEDEEEEVAEEDEEEDTSDEESNELSPVVEVVAAETAESRPPGGPQEVSETGMSPAPPGEKTSPPEVMSNEVVQRKRHESLDEDEMSFDPKVMAICAGALGFLYIMAVEPLNPKTKRQEGYNPEPYAFQWKAKFDEWMGWKPQTKL</sequence>
<dbReference type="PANTHER" id="PTHR23318">
    <property type="entry name" value="ATP SYNTHASE GAMMA-RELATED"/>
    <property type="match status" value="1"/>
</dbReference>
<feature type="domain" description="Serine/threonine-protein phosphatase 4 regulatory subunit 3-like central" evidence="4">
    <location>
        <begin position="28"/>
        <end position="529"/>
    </location>
</feature>
<protein>
    <submittedName>
        <fullName evidence="5">Suppressor of Mek1 (SMEK)</fullName>
    </submittedName>
</protein>
<proteinExistence type="predicted"/>
<evidence type="ECO:0000313" key="5">
    <source>
        <dbReference type="EMBL" id="CAK8986965.1"/>
    </source>
</evidence>
<evidence type="ECO:0000256" key="2">
    <source>
        <dbReference type="ARBA" id="ARBA00023242"/>
    </source>
</evidence>
<feature type="region of interest" description="Disordered" evidence="3">
    <location>
        <begin position="553"/>
        <end position="688"/>
    </location>
</feature>
<dbReference type="InterPro" id="IPR006887">
    <property type="entry name" value="P4R3-like_central_dom"/>
</dbReference>
<gene>
    <name evidence="5" type="ORF">SCF082_LOCUS772</name>
</gene>
<feature type="compositionally biased region" description="Acidic residues" evidence="3">
    <location>
        <begin position="553"/>
        <end position="564"/>
    </location>
</feature>
<name>A0ABP0H9T2_9DINO</name>
<evidence type="ECO:0000313" key="6">
    <source>
        <dbReference type="Proteomes" id="UP001642464"/>
    </source>
</evidence>
<dbReference type="InterPro" id="IPR051137">
    <property type="entry name" value="PP4R3-like"/>
</dbReference>
<keyword evidence="2" id="KW-0539">Nucleus</keyword>
<feature type="compositionally biased region" description="Acidic residues" evidence="3">
    <location>
        <begin position="592"/>
        <end position="627"/>
    </location>
</feature>
<accession>A0ABP0H9T2</accession>
<reference evidence="5 6" key="1">
    <citation type="submission" date="2024-02" db="EMBL/GenBank/DDBJ databases">
        <authorList>
            <person name="Chen Y."/>
            <person name="Shah S."/>
            <person name="Dougan E. K."/>
            <person name="Thang M."/>
            <person name="Chan C."/>
        </authorList>
    </citation>
    <scope>NUCLEOTIDE SEQUENCE [LARGE SCALE GENOMIC DNA]</scope>
</reference>
<evidence type="ECO:0000256" key="1">
    <source>
        <dbReference type="ARBA" id="ARBA00004123"/>
    </source>
</evidence>
<dbReference type="PANTHER" id="PTHR23318:SF0">
    <property type="entry name" value="SERINE_THREONINE-PROTEIN PHOSPHATASE 4 REGULATORY SUBUNIT 3"/>
    <property type="match status" value="1"/>
</dbReference>
<evidence type="ECO:0000259" key="4">
    <source>
        <dbReference type="Pfam" id="PF04802"/>
    </source>
</evidence>
<dbReference type="Pfam" id="PF04802">
    <property type="entry name" value="PP4R3"/>
    <property type="match status" value="1"/>
</dbReference>
<dbReference type="EMBL" id="CAXAMM010000314">
    <property type="protein sequence ID" value="CAK8986965.1"/>
    <property type="molecule type" value="Genomic_DNA"/>
</dbReference>
<keyword evidence="6" id="KW-1185">Reference proteome</keyword>
<dbReference type="Proteomes" id="UP001642464">
    <property type="component" value="Unassembled WGS sequence"/>
</dbReference>
<comment type="caution">
    <text evidence="5">The sequence shown here is derived from an EMBL/GenBank/DDBJ whole genome shotgun (WGS) entry which is preliminary data.</text>
</comment>
<evidence type="ECO:0000256" key="3">
    <source>
        <dbReference type="SAM" id="MobiDB-lite"/>
    </source>
</evidence>